<keyword evidence="2" id="KW-1185">Reference proteome</keyword>
<sequence>MNVNMYWESIEDFTRWRSSDLFKEAHNPPENSKEHSPIFGSEIIISEIASILERA</sequence>
<name>A0A4P6UQW0_9BACL</name>
<organism evidence="1 2">
    <name type="scientific">Ureibacillus thermophilus</name>
    <dbReference type="NCBI Taxonomy" id="367743"/>
    <lineage>
        <taxon>Bacteria</taxon>
        <taxon>Bacillati</taxon>
        <taxon>Bacillota</taxon>
        <taxon>Bacilli</taxon>
        <taxon>Bacillales</taxon>
        <taxon>Caryophanaceae</taxon>
        <taxon>Ureibacillus</taxon>
    </lineage>
</organism>
<dbReference type="EMBL" id="CP036528">
    <property type="protein sequence ID" value="QBK24855.1"/>
    <property type="molecule type" value="Genomic_DNA"/>
</dbReference>
<dbReference type="Gene3D" id="3.30.70.100">
    <property type="match status" value="1"/>
</dbReference>
<evidence type="ECO:0008006" key="3">
    <source>
        <dbReference type="Google" id="ProtNLM"/>
    </source>
</evidence>
<protein>
    <recommendedName>
        <fullName evidence="3">ABM domain-containing protein</fullName>
    </recommendedName>
</protein>
<dbReference type="KEGG" id="uth:DKZ56_02600"/>
<dbReference type="AlphaFoldDB" id="A0A4P6UQW0"/>
<gene>
    <name evidence="1" type="ORF">DKZ56_02600</name>
</gene>
<accession>A0A4P6UQW0</accession>
<proteinExistence type="predicted"/>
<evidence type="ECO:0000313" key="1">
    <source>
        <dbReference type="EMBL" id="QBK24855.1"/>
    </source>
</evidence>
<evidence type="ECO:0000313" key="2">
    <source>
        <dbReference type="Proteomes" id="UP000291151"/>
    </source>
</evidence>
<reference evidence="1 2" key="1">
    <citation type="submission" date="2019-02" db="EMBL/GenBank/DDBJ databases">
        <title>Ureibacillus thermophilus.</title>
        <authorList>
            <person name="Sunny J.S."/>
            <person name="Natarajan A."/>
            <person name="Saleena L.M."/>
        </authorList>
    </citation>
    <scope>NUCLEOTIDE SEQUENCE [LARGE SCALE GENOMIC DNA]</scope>
    <source>
        <strain evidence="1 2">LM102</strain>
    </source>
</reference>
<dbReference type="Proteomes" id="UP000291151">
    <property type="component" value="Chromosome"/>
</dbReference>
<dbReference type="InterPro" id="IPR011008">
    <property type="entry name" value="Dimeric_a/b-barrel"/>
</dbReference>
<dbReference type="SUPFAM" id="SSF54909">
    <property type="entry name" value="Dimeric alpha+beta barrel"/>
    <property type="match status" value="1"/>
</dbReference>